<dbReference type="Pfam" id="PF08447">
    <property type="entry name" value="PAS_3"/>
    <property type="match status" value="1"/>
</dbReference>
<dbReference type="Gene3D" id="3.30.450.20">
    <property type="entry name" value="PAS domain"/>
    <property type="match status" value="2"/>
</dbReference>
<feature type="coiled-coil region" evidence="6">
    <location>
        <begin position="127"/>
        <end position="157"/>
    </location>
</feature>
<keyword evidence="5" id="KW-0418">Kinase</keyword>
<dbReference type="RefSeq" id="WP_307688068.1">
    <property type="nucleotide sequence ID" value="NZ_JAUSRO010000002.1"/>
</dbReference>
<evidence type="ECO:0000259" key="8">
    <source>
        <dbReference type="Pfam" id="PF08448"/>
    </source>
</evidence>
<evidence type="ECO:0000256" key="6">
    <source>
        <dbReference type="SAM" id="Coils"/>
    </source>
</evidence>
<dbReference type="NCBIfam" id="TIGR00229">
    <property type="entry name" value="sensory_box"/>
    <property type="match status" value="1"/>
</dbReference>
<reference evidence="9 10" key="1">
    <citation type="submission" date="2023-07" db="EMBL/GenBank/DDBJ databases">
        <title>Sorghum-associated microbial communities from plants grown in Nebraska, USA.</title>
        <authorList>
            <person name="Schachtman D."/>
        </authorList>
    </citation>
    <scope>NUCLEOTIDE SEQUENCE [LARGE SCALE GENOMIC DNA]</scope>
    <source>
        <strain evidence="9 10">DS1607</strain>
    </source>
</reference>
<evidence type="ECO:0000313" key="9">
    <source>
        <dbReference type="EMBL" id="MDP9898237.1"/>
    </source>
</evidence>
<accession>A0ABT9S4E1</accession>
<evidence type="ECO:0000259" key="7">
    <source>
        <dbReference type="Pfam" id="PF08447"/>
    </source>
</evidence>
<proteinExistence type="predicted"/>
<keyword evidence="3" id="KW-0597">Phosphoprotein</keyword>
<dbReference type="SUPFAM" id="SSF55785">
    <property type="entry name" value="PYP-like sensor domain (PAS domain)"/>
    <property type="match status" value="2"/>
</dbReference>
<evidence type="ECO:0000256" key="3">
    <source>
        <dbReference type="ARBA" id="ARBA00022553"/>
    </source>
</evidence>
<protein>
    <recommendedName>
        <fullName evidence="2">histidine kinase</fullName>
        <ecNumber evidence="2">2.7.13.3</ecNumber>
    </recommendedName>
</protein>
<dbReference type="InterPro" id="IPR013655">
    <property type="entry name" value="PAS_fold_3"/>
</dbReference>
<evidence type="ECO:0000256" key="1">
    <source>
        <dbReference type="ARBA" id="ARBA00000085"/>
    </source>
</evidence>
<evidence type="ECO:0000313" key="10">
    <source>
        <dbReference type="Proteomes" id="UP001226867"/>
    </source>
</evidence>
<evidence type="ECO:0000256" key="4">
    <source>
        <dbReference type="ARBA" id="ARBA00022679"/>
    </source>
</evidence>
<dbReference type="InterPro" id="IPR000014">
    <property type="entry name" value="PAS"/>
</dbReference>
<dbReference type="Pfam" id="PF08448">
    <property type="entry name" value="PAS_4"/>
    <property type="match status" value="1"/>
</dbReference>
<dbReference type="EC" id="2.7.13.3" evidence="2"/>
<organism evidence="9 10">
    <name type="scientific">Variovorax ginsengisoli</name>
    <dbReference type="NCBI Taxonomy" id="363844"/>
    <lineage>
        <taxon>Bacteria</taxon>
        <taxon>Pseudomonadati</taxon>
        <taxon>Pseudomonadota</taxon>
        <taxon>Betaproteobacteria</taxon>
        <taxon>Burkholderiales</taxon>
        <taxon>Comamonadaceae</taxon>
        <taxon>Variovorax</taxon>
    </lineage>
</organism>
<keyword evidence="4" id="KW-0808">Transferase</keyword>
<keyword evidence="6" id="KW-0175">Coiled coil</keyword>
<name>A0ABT9S4E1_9BURK</name>
<dbReference type="InterPro" id="IPR035965">
    <property type="entry name" value="PAS-like_dom_sf"/>
</dbReference>
<dbReference type="EMBL" id="JAUSRO010000002">
    <property type="protein sequence ID" value="MDP9898237.1"/>
    <property type="molecule type" value="Genomic_DNA"/>
</dbReference>
<gene>
    <name evidence="9" type="ORF">J2W36_000472</name>
</gene>
<comment type="catalytic activity">
    <reaction evidence="1">
        <text>ATP + protein L-histidine = ADP + protein N-phospho-L-histidine.</text>
        <dbReference type="EC" id="2.7.13.3"/>
    </reaction>
</comment>
<dbReference type="InterPro" id="IPR052162">
    <property type="entry name" value="Sensor_kinase/Photoreceptor"/>
</dbReference>
<sequence length="321" mass="35992">MVDLPFNEFNDPVWAILDVLPTMLSYWDSELQCRFANRAYEQWFGVKASHLFGSSLRDLLGPENFARTEPYIRGVLSGVPQEFDRMMSDPQHPGRAGLVNYLPHIVNGKVLGFVVQVTDVSRLHDIQAQLRVQVEETEQARQLLQKSEANLRQAQGVGRIGSWEYDVENDVTTWSHQLYAIYGLPPDQPPPGFPAHASLYTPESWLRLVVVVDRAIRLGEPYALELEFIDSRGRRGWLDARGRADRDRSGRIVSLHGTAQEISVNRHLAGAERAVMAADPAHDRVAALAQALDQARARIAELEAQLAARSPPHWTPEPPAA</sequence>
<feature type="domain" description="PAS fold-3" evidence="7">
    <location>
        <begin position="172"/>
        <end position="259"/>
    </location>
</feature>
<dbReference type="Proteomes" id="UP001226867">
    <property type="component" value="Unassembled WGS sequence"/>
</dbReference>
<dbReference type="InterPro" id="IPR013656">
    <property type="entry name" value="PAS_4"/>
</dbReference>
<comment type="caution">
    <text evidence="9">The sequence shown here is derived from an EMBL/GenBank/DDBJ whole genome shotgun (WGS) entry which is preliminary data.</text>
</comment>
<evidence type="ECO:0000256" key="2">
    <source>
        <dbReference type="ARBA" id="ARBA00012438"/>
    </source>
</evidence>
<dbReference type="PANTHER" id="PTHR43304">
    <property type="entry name" value="PHYTOCHROME-LIKE PROTEIN CPH1"/>
    <property type="match status" value="1"/>
</dbReference>
<dbReference type="PANTHER" id="PTHR43304:SF1">
    <property type="entry name" value="PAC DOMAIN-CONTAINING PROTEIN"/>
    <property type="match status" value="1"/>
</dbReference>
<feature type="domain" description="PAS fold-4" evidence="8">
    <location>
        <begin position="17"/>
        <end position="124"/>
    </location>
</feature>
<keyword evidence="10" id="KW-1185">Reference proteome</keyword>
<evidence type="ECO:0000256" key="5">
    <source>
        <dbReference type="ARBA" id="ARBA00022777"/>
    </source>
</evidence>
<dbReference type="CDD" id="cd00130">
    <property type="entry name" value="PAS"/>
    <property type="match status" value="1"/>
</dbReference>